<protein>
    <recommendedName>
        <fullName evidence="2">protein-tyrosine-phosphatase</fullName>
        <ecNumber evidence="2">3.1.3.48</ecNumber>
    </recommendedName>
</protein>
<evidence type="ECO:0000256" key="1">
    <source>
        <dbReference type="ARBA" id="ARBA00008601"/>
    </source>
</evidence>
<keyword evidence="9" id="KW-1185">Reference proteome</keyword>
<dbReference type="GO" id="GO:0005737">
    <property type="term" value="C:cytoplasm"/>
    <property type="evidence" value="ECO:0007669"/>
    <property type="project" value="TreeGrafter"/>
</dbReference>
<dbReference type="PROSITE" id="PS50054">
    <property type="entry name" value="TYR_PHOSPHATASE_DUAL"/>
    <property type="match status" value="1"/>
</dbReference>
<dbReference type="EC" id="3.1.3.48" evidence="2"/>
<comment type="caution">
    <text evidence="8">The sequence shown here is derived from an EMBL/GenBank/DDBJ whole genome shotgun (WGS) entry which is preliminary data.</text>
</comment>
<proteinExistence type="inferred from homology"/>
<dbReference type="Proteomes" id="UP000650833">
    <property type="component" value="Unassembled WGS sequence"/>
</dbReference>
<feature type="region of interest" description="Disordered" evidence="5">
    <location>
        <begin position="1"/>
        <end position="22"/>
    </location>
</feature>
<keyword evidence="4" id="KW-0904">Protein phosphatase</keyword>
<dbReference type="InterPro" id="IPR000340">
    <property type="entry name" value="Dual-sp_phosphatase_cat-dom"/>
</dbReference>
<evidence type="ECO:0000256" key="3">
    <source>
        <dbReference type="ARBA" id="ARBA00022801"/>
    </source>
</evidence>
<feature type="compositionally biased region" description="Polar residues" evidence="5">
    <location>
        <begin position="295"/>
        <end position="308"/>
    </location>
</feature>
<feature type="compositionally biased region" description="Low complexity" evidence="5">
    <location>
        <begin position="343"/>
        <end position="364"/>
    </location>
</feature>
<feature type="domain" description="Tyrosine-protein phosphatase" evidence="6">
    <location>
        <begin position="64"/>
        <end position="250"/>
    </location>
</feature>
<evidence type="ECO:0000313" key="9">
    <source>
        <dbReference type="Proteomes" id="UP000650833"/>
    </source>
</evidence>
<evidence type="ECO:0000256" key="5">
    <source>
        <dbReference type="SAM" id="MobiDB-lite"/>
    </source>
</evidence>
<feature type="domain" description="Tyrosine specific protein phosphatases" evidence="7">
    <location>
        <begin position="171"/>
        <end position="225"/>
    </location>
</feature>
<dbReference type="EMBL" id="JAEPRC010000028">
    <property type="protein sequence ID" value="KAG2214129.1"/>
    <property type="molecule type" value="Genomic_DNA"/>
</dbReference>
<dbReference type="InterPro" id="IPR020422">
    <property type="entry name" value="TYR_PHOSPHATASE_DUAL_dom"/>
</dbReference>
<dbReference type="PANTHER" id="PTHR10159:SF519">
    <property type="entry name" value="DUAL SPECIFICITY PROTEIN PHOSPHATASE MPK3"/>
    <property type="match status" value="1"/>
</dbReference>
<dbReference type="InterPro" id="IPR016130">
    <property type="entry name" value="Tyr_Pase_AS"/>
</dbReference>
<dbReference type="SMART" id="SM00195">
    <property type="entry name" value="DSPc"/>
    <property type="match status" value="1"/>
</dbReference>
<name>A0A8H7RNC7_9FUNG</name>
<dbReference type="PROSITE" id="PS50056">
    <property type="entry name" value="TYR_PHOSPHATASE_2"/>
    <property type="match status" value="1"/>
</dbReference>
<dbReference type="SUPFAM" id="SSF52799">
    <property type="entry name" value="(Phosphotyrosine protein) phosphatases II"/>
    <property type="match status" value="1"/>
</dbReference>
<dbReference type="AlphaFoldDB" id="A0A8H7RNC7"/>
<dbReference type="PROSITE" id="PS00383">
    <property type="entry name" value="TYR_PHOSPHATASE_1"/>
    <property type="match status" value="1"/>
</dbReference>
<dbReference type="PANTHER" id="PTHR10159">
    <property type="entry name" value="DUAL SPECIFICITY PROTEIN PHOSPHATASE"/>
    <property type="match status" value="1"/>
</dbReference>
<dbReference type="InterPro" id="IPR029021">
    <property type="entry name" value="Prot-tyrosine_phosphatase-like"/>
</dbReference>
<dbReference type="GO" id="GO:0043409">
    <property type="term" value="P:negative regulation of MAPK cascade"/>
    <property type="evidence" value="ECO:0007669"/>
    <property type="project" value="TreeGrafter"/>
</dbReference>
<dbReference type="GO" id="GO:0017017">
    <property type="term" value="F:MAP kinase tyrosine/serine/threonine phosphatase activity"/>
    <property type="evidence" value="ECO:0007669"/>
    <property type="project" value="TreeGrafter"/>
</dbReference>
<gene>
    <name evidence="8" type="ORF">INT46_001863</name>
</gene>
<evidence type="ECO:0000256" key="2">
    <source>
        <dbReference type="ARBA" id="ARBA00013064"/>
    </source>
</evidence>
<comment type="similarity">
    <text evidence="1">Belongs to the protein-tyrosine phosphatase family. Non-receptor class dual specificity subfamily.</text>
</comment>
<evidence type="ECO:0000256" key="4">
    <source>
        <dbReference type="ARBA" id="ARBA00022912"/>
    </source>
</evidence>
<dbReference type="GO" id="GO:0008330">
    <property type="term" value="F:protein tyrosine/threonine phosphatase activity"/>
    <property type="evidence" value="ECO:0007669"/>
    <property type="project" value="TreeGrafter"/>
</dbReference>
<evidence type="ECO:0000259" key="6">
    <source>
        <dbReference type="PROSITE" id="PS50054"/>
    </source>
</evidence>
<reference evidence="8" key="1">
    <citation type="submission" date="2020-12" db="EMBL/GenBank/DDBJ databases">
        <title>Metabolic potential, ecology and presence of endohyphal bacteria is reflected in genomic diversity of Mucoromycotina.</title>
        <authorList>
            <person name="Muszewska A."/>
            <person name="Okrasinska A."/>
            <person name="Steczkiewicz K."/>
            <person name="Drgas O."/>
            <person name="Orlowska M."/>
            <person name="Perlinska-Lenart U."/>
            <person name="Aleksandrzak-Piekarczyk T."/>
            <person name="Szatraj K."/>
            <person name="Zielenkiewicz U."/>
            <person name="Pilsyk S."/>
            <person name="Malc E."/>
            <person name="Mieczkowski P."/>
            <person name="Kruszewska J.S."/>
            <person name="Biernat P."/>
            <person name="Pawlowska J."/>
        </authorList>
    </citation>
    <scope>NUCLEOTIDE SEQUENCE</scope>
    <source>
        <strain evidence="8">CBS 226.32</strain>
    </source>
</reference>
<dbReference type="Gene3D" id="3.90.190.10">
    <property type="entry name" value="Protein tyrosine phosphatase superfamily"/>
    <property type="match status" value="1"/>
</dbReference>
<evidence type="ECO:0000313" key="8">
    <source>
        <dbReference type="EMBL" id="KAG2214129.1"/>
    </source>
</evidence>
<organism evidence="8 9">
    <name type="scientific">Mucor plumbeus</name>
    <dbReference type="NCBI Taxonomy" id="97098"/>
    <lineage>
        <taxon>Eukaryota</taxon>
        <taxon>Fungi</taxon>
        <taxon>Fungi incertae sedis</taxon>
        <taxon>Mucoromycota</taxon>
        <taxon>Mucoromycotina</taxon>
        <taxon>Mucoromycetes</taxon>
        <taxon>Mucorales</taxon>
        <taxon>Mucorineae</taxon>
        <taxon>Mucoraceae</taxon>
        <taxon>Mucor</taxon>
    </lineage>
</organism>
<sequence length="383" mass="42447">MNKRLSLSITPTSSTSSGLANRRRNNKNLSLCLSPESTSQLLNVPQEKQQLKQQKDDVNAYPLGPAKIMPFLYLGSEKNALDLDHLKQLNVQAILNVAAEVNNPYEYLFQSMDDLLSSSIIPSPSLSKASSVSSTASSIQTIIDSAPTAQLTTHVAYQKLPWQHNQDNLAVELSKAIDIIDRARNAGQTILVHCQCGVARSATVIIAYIMKTYNMPMQDAYNHVKGLAPPISPNLGFLFQLREFEQKIHPTVIEPQQLQPPPTPTVATTPQVLKQQQSIIGHNPSRIGRPKSWIGLTNPNTASPSDLTSKPKKNTFLIRASSLCLTGAWKRKLKTKPLQKTDSQQPSLQQQPQPQQSQQQQQQQEDGWWKTKKVSVDTTSICC</sequence>
<feature type="compositionally biased region" description="Low complexity" evidence="5">
    <location>
        <begin position="1"/>
        <end position="19"/>
    </location>
</feature>
<keyword evidence="3" id="KW-0378">Hydrolase</keyword>
<accession>A0A8H7RNC7</accession>
<dbReference type="InterPro" id="IPR000387">
    <property type="entry name" value="Tyr_Pase_dom"/>
</dbReference>
<feature type="region of interest" description="Disordered" evidence="5">
    <location>
        <begin position="280"/>
        <end position="311"/>
    </location>
</feature>
<feature type="region of interest" description="Disordered" evidence="5">
    <location>
        <begin position="336"/>
        <end position="383"/>
    </location>
</feature>
<dbReference type="OrthoDB" id="2017893at2759"/>
<dbReference type="Pfam" id="PF00782">
    <property type="entry name" value="DSPc"/>
    <property type="match status" value="1"/>
</dbReference>
<evidence type="ECO:0000259" key="7">
    <source>
        <dbReference type="PROSITE" id="PS50056"/>
    </source>
</evidence>
<dbReference type="GO" id="GO:0033550">
    <property type="term" value="F:MAP kinase tyrosine phosphatase activity"/>
    <property type="evidence" value="ECO:0007669"/>
    <property type="project" value="TreeGrafter"/>
</dbReference>